<keyword evidence="3" id="KW-1185">Reference proteome</keyword>
<comment type="caution">
    <text evidence="2">The sequence shown here is derived from an EMBL/GenBank/DDBJ whole genome shotgun (WGS) entry which is preliminary data.</text>
</comment>
<feature type="domain" description="CHAT" evidence="1">
    <location>
        <begin position="459"/>
        <end position="743"/>
    </location>
</feature>
<reference evidence="2 3" key="1">
    <citation type="submission" date="2024-01" db="EMBL/GenBank/DDBJ databases">
        <title>A draft genome for the cacao thread blight pathogen Marasmiellus scandens.</title>
        <authorList>
            <person name="Baruah I.K."/>
            <person name="Leung J."/>
            <person name="Bukari Y."/>
            <person name="Amoako-Attah I."/>
            <person name="Meinhardt L.W."/>
            <person name="Bailey B.A."/>
            <person name="Cohen S.P."/>
        </authorList>
    </citation>
    <scope>NUCLEOTIDE SEQUENCE [LARGE SCALE GENOMIC DNA]</scope>
    <source>
        <strain evidence="2 3">GH-19</strain>
    </source>
</reference>
<protein>
    <recommendedName>
        <fullName evidence="1">CHAT domain-containing protein</fullName>
    </recommendedName>
</protein>
<name>A0ABR1JAX5_9AGAR</name>
<evidence type="ECO:0000313" key="2">
    <source>
        <dbReference type="EMBL" id="KAK7455262.1"/>
    </source>
</evidence>
<dbReference type="Pfam" id="PF12770">
    <property type="entry name" value="CHAT"/>
    <property type="match status" value="1"/>
</dbReference>
<evidence type="ECO:0000313" key="3">
    <source>
        <dbReference type="Proteomes" id="UP001498398"/>
    </source>
</evidence>
<organism evidence="2 3">
    <name type="scientific">Marasmiellus scandens</name>
    <dbReference type="NCBI Taxonomy" id="2682957"/>
    <lineage>
        <taxon>Eukaryota</taxon>
        <taxon>Fungi</taxon>
        <taxon>Dikarya</taxon>
        <taxon>Basidiomycota</taxon>
        <taxon>Agaricomycotina</taxon>
        <taxon>Agaricomycetes</taxon>
        <taxon>Agaricomycetidae</taxon>
        <taxon>Agaricales</taxon>
        <taxon>Marasmiineae</taxon>
        <taxon>Omphalotaceae</taxon>
        <taxon>Marasmiellus</taxon>
    </lineage>
</organism>
<sequence>MEQRSSRQFFAVIYAQTISCYEEALDMAWPDYSGKSDILEKLVFLRLTYWCNSGCDIEDMKRAISHLEELVGNNPSSAQLFKAGIQFLKNFHEVDEITHLADMIPGLAGFTSSLLVASDSGTHSYNSQELSEQLVQLGDKTVIQKAISAVVHVLELQQPIDVELDCIANWFYGRFQLHRVLSDLNKAIDIQRPIVRGHMARPSFGLLPSANTFAKWLELRHHETGEEANLKELHALLSWLLTAGGWVANVNPLGMLQACVRFLRLPKPSNYAWDPTPYTVAIRSLRDIGYMGLVTQLRETVVRVTETGSLVGDAVARALEARDFENALEWLENGRNVIWNALLSIQDTSGDILVDENDRGSGKDVVSFRAIETHEQRKLRLREMDGITILKQPYGGPVILLNASEFRCDAIILGLSRTLLQHVPLESLSYAQVCSWQQRWRELIGRMGAIETDDHFQTLLGEIWNLLITPILEVILNDTSATPKQGLPRVWWCPTGPFTSLPIHVAGLYPSDPNSVVCLSDFVISSFTSSISSLVSASEDMRNIPFKLLLVTQPSTPNESPLPGVVEEAAAVRMHTQSSSTVTLNGAEATRAAVIKEAETCSWIHLACHGIQDGRISRFLLHDGTLSVHKLSELAAIARSQLEFAFLSACQTAMGEEHSQDEALHLAGGLQVVGCRSIIATLFSIGDSDAPFVADRVYEHLFRDNQPDYTEAAEALHSAVEALRKRYDNRSFRSWVPYIHMGA</sequence>
<evidence type="ECO:0000259" key="1">
    <source>
        <dbReference type="Pfam" id="PF12770"/>
    </source>
</evidence>
<dbReference type="Proteomes" id="UP001498398">
    <property type="component" value="Unassembled WGS sequence"/>
</dbReference>
<dbReference type="InterPro" id="IPR024983">
    <property type="entry name" value="CHAT_dom"/>
</dbReference>
<accession>A0ABR1JAX5</accession>
<gene>
    <name evidence="2" type="ORF">VKT23_011134</name>
</gene>
<proteinExistence type="predicted"/>
<dbReference type="EMBL" id="JBANRG010000023">
    <property type="protein sequence ID" value="KAK7455262.1"/>
    <property type="molecule type" value="Genomic_DNA"/>
</dbReference>